<dbReference type="AlphaFoldDB" id="A0A8D8XS30"/>
<organism evidence="2">
    <name type="scientific">Cacopsylla melanoneura</name>
    <dbReference type="NCBI Taxonomy" id="428564"/>
    <lineage>
        <taxon>Eukaryota</taxon>
        <taxon>Metazoa</taxon>
        <taxon>Ecdysozoa</taxon>
        <taxon>Arthropoda</taxon>
        <taxon>Hexapoda</taxon>
        <taxon>Insecta</taxon>
        <taxon>Pterygota</taxon>
        <taxon>Neoptera</taxon>
        <taxon>Paraneoptera</taxon>
        <taxon>Hemiptera</taxon>
        <taxon>Sternorrhyncha</taxon>
        <taxon>Psylloidea</taxon>
        <taxon>Psyllidae</taxon>
        <taxon>Psyllinae</taxon>
        <taxon>Cacopsylla</taxon>
    </lineage>
</organism>
<evidence type="ECO:0000313" key="2">
    <source>
        <dbReference type="EMBL" id="CAG6707383.1"/>
    </source>
</evidence>
<feature type="compositionally biased region" description="Polar residues" evidence="1">
    <location>
        <begin position="194"/>
        <end position="204"/>
    </location>
</feature>
<dbReference type="PRINTS" id="PR01345">
    <property type="entry name" value="CERVTRCPTASE"/>
</dbReference>
<evidence type="ECO:0000256" key="1">
    <source>
        <dbReference type="SAM" id="MobiDB-lite"/>
    </source>
</evidence>
<protein>
    <submittedName>
        <fullName evidence="2">Uncharacterized protein</fullName>
    </submittedName>
</protein>
<proteinExistence type="predicted"/>
<accession>A0A8D8XS30</accession>
<name>A0A8D8XS30_9HEMI</name>
<reference evidence="2" key="1">
    <citation type="submission" date="2021-05" db="EMBL/GenBank/DDBJ databases">
        <authorList>
            <person name="Alioto T."/>
            <person name="Alioto T."/>
            <person name="Gomez Garrido J."/>
        </authorList>
    </citation>
    <scope>NUCLEOTIDE SEQUENCE</scope>
</reference>
<sequence length="220" mass="25766">MLYGLDFTNKTQPHKPTYYIYNTPIQYCDQYKDLGITFESNLNFKSHILEIKKKAYRQLGMVIRNSKYIQDPDAIKLLYISYVRSVLEYGSVVWNPSTILDSKELERIQAKFVRYLFKKLNGFYPLCPNCPNHIGYDLLIQHLPLQSLETRRLNEQIKLLQNTSTGKLSSPYIHEQILKYKKNSNSPTTTNKNQGTAIQTPQQKGNLHVQLPYYKLPRLL</sequence>
<dbReference type="EMBL" id="HBUF01344089">
    <property type="protein sequence ID" value="CAG6707383.1"/>
    <property type="molecule type" value="Transcribed_RNA"/>
</dbReference>
<feature type="compositionally biased region" description="Low complexity" evidence="1">
    <location>
        <begin position="183"/>
        <end position="193"/>
    </location>
</feature>
<feature type="region of interest" description="Disordered" evidence="1">
    <location>
        <begin position="183"/>
        <end position="204"/>
    </location>
</feature>